<comment type="caution">
    <text evidence="3">The sequence shown here is derived from an EMBL/GenBank/DDBJ whole genome shotgun (WGS) entry which is preliminary data.</text>
</comment>
<evidence type="ECO:0000256" key="1">
    <source>
        <dbReference type="SAM" id="MobiDB-lite"/>
    </source>
</evidence>
<evidence type="ECO:0000313" key="4">
    <source>
        <dbReference type="Proteomes" id="UP001314263"/>
    </source>
</evidence>
<evidence type="ECO:0000259" key="2">
    <source>
        <dbReference type="Pfam" id="PF03407"/>
    </source>
</evidence>
<dbReference type="PANTHER" id="PTHR47032">
    <property type="entry name" value="UDP-D-XYLOSE:L-FUCOSE ALPHA-1,3-D-XYLOSYLTRANSFERASE-RELATED"/>
    <property type="match status" value="1"/>
</dbReference>
<feature type="domain" description="Nucleotide-diphospho-sugar transferase" evidence="2">
    <location>
        <begin position="107"/>
        <end position="314"/>
    </location>
</feature>
<evidence type="ECO:0000313" key="3">
    <source>
        <dbReference type="EMBL" id="CAK0760501.1"/>
    </source>
</evidence>
<gene>
    <name evidence="3" type="ORF">CVIRNUC_002776</name>
</gene>
<accession>A0AAV1HYK5</accession>
<keyword evidence="4" id="KW-1185">Reference proteome</keyword>
<dbReference type="AlphaFoldDB" id="A0AAV1HYK5"/>
<proteinExistence type="predicted"/>
<dbReference type="EMBL" id="CAUYUE010000004">
    <property type="protein sequence ID" value="CAK0760501.1"/>
    <property type="molecule type" value="Genomic_DNA"/>
</dbReference>
<dbReference type="GO" id="GO:0016757">
    <property type="term" value="F:glycosyltransferase activity"/>
    <property type="evidence" value="ECO:0007669"/>
    <property type="project" value="TreeGrafter"/>
</dbReference>
<dbReference type="PANTHER" id="PTHR47032:SF1">
    <property type="entry name" value="UDP-D-XYLOSE:L-FUCOSE ALPHA-1,3-D-XYLOSYLTRANSFERASE-RELATED"/>
    <property type="match status" value="1"/>
</dbReference>
<dbReference type="Pfam" id="PF03407">
    <property type="entry name" value="Nucleotid_trans"/>
    <property type="match status" value="1"/>
</dbReference>
<dbReference type="InterPro" id="IPR005069">
    <property type="entry name" value="Nucl-diP-sugar_transferase"/>
</dbReference>
<dbReference type="InterPro" id="IPR052636">
    <property type="entry name" value="UDP-D-xylose:L-fucose_XylT"/>
</dbReference>
<reference evidence="3 4" key="1">
    <citation type="submission" date="2023-10" db="EMBL/GenBank/DDBJ databases">
        <authorList>
            <person name="Maclean D."/>
            <person name="Macfadyen A."/>
        </authorList>
    </citation>
    <scope>NUCLEOTIDE SEQUENCE [LARGE SCALE GENOMIC DNA]</scope>
</reference>
<feature type="compositionally biased region" description="Polar residues" evidence="1">
    <location>
        <begin position="390"/>
        <end position="400"/>
    </location>
</feature>
<protein>
    <recommendedName>
        <fullName evidence="2">Nucleotide-diphospho-sugar transferase domain-containing protein</fullName>
    </recommendedName>
</protein>
<dbReference type="GO" id="GO:0005794">
    <property type="term" value="C:Golgi apparatus"/>
    <property type="evidence" value="ECO:0007669"/>
    <property type="project" value="TreeGrafter"/>
</dbReference>
<name>A0AAV1HYK5_9CHLO</name>
<feature type="region of interest" description="Disordered" evidence="1">
    <location>
        <begin position="368"/>
        <end position="400"/>
    </location>
</feature>
<organism evidence="3 4">
    <name type="scientific">Coccomyxa viridis</name>
    <dbReference type="NCBI Taxonomy" id="1274662"/>
    <lineage>
        <taxon>Eukaryota</taxon>
        <taxon>Viridiplantae</taxon>
        <taxon>Chlorophyta</taxon>
        <taxon>core chlorophytes</taxon>
        <taxon>Trebouxiophyceae</taxon>
        <taxon>Trebouxiophyceae incertae sedis</taxon>
        <taxon>Coccomyxaceae</taxon>
        <taxon>Coccomyxa</taxon>
    </lineage>
</organism>
<sequence length="400" mass="44338">MKSARADDFPDEFRLSVQRGLKPSVRSLAPISTRPSGMAYAVTYLVTLLAIGTAASARHLTADQNPLSLAKTFEAVAKDNTVILTQTSCGYLEFAVNWITHAEALGVTNWLTIAEDQVALDYINSRYPGHGVPASAFTNTELGQGADVFEWGTQAFSKIACARPVYLNVVLEAGYRVLWSDMDTAWLKNFFELAPHDRDVVLVDDSEEENEQISENTCTGLMYFAPSEKSKAVLNEWHQTCVEAGSNNQPAWNKVFNQGRRNSMDYHVMTKELYPHGYLLEQRGFLANNQQAAWQPAWVHANFRVGHQNKRQFLVDRFAWKGGQASDYPSCEAPKEKFVAIEYPWQTEERLAAEAALRAMGVVPASAGGVEEVSDRKAPSPANLLPEASPSDSNLQQPSK</sequence>
<dbReference type="Proteomes" id="UP001314263">
    <property type="component" value="Unassembled WGS sequence"/>
</dbReference>